<protein>
    <submittedName>
        <fullName evidence="1">Uncharacterized protein</fullName>
    </submittedName>
</protein>
<organism evidence="1 2">
    <name type="scientific">Smallanthus sonchifolius</name>
    <dbReference type="NCBI Taxonomy" id="185202"/>
    <lineage>
        <taxon>Eukaryota</taxon>
        <taxon>Viridiplantae</taxon>
        <taxon>Streptophyta</taxon>
        <taxon>Embryophyta</taxon>
        <taxon>Tracheophyta</taxon>
        <taxon>Spermatophyta</taxon>
        <taxon>Magnoliopsida</taxon>
        <taxon>eudicotyledons</taxon>
        <taxon>Gunneridae</taxon>
        <taxon>Pentapetalae</taxon>
        <taxon>asterids</taxon>
        <taxon>campanulids</taxon>
        <taxon>Asterales</taxon>
        <taxon>Asteraceae</taxon>
        <taxon>Asteroideae</taxon>
        <taxon>Heliantheae alliance</taxon>
        <taxon>Millerieae</taxon>
        <taxon>Smallanthus</taxon>
    </lineage>
</organism>
<dbReference type="Proteomes" id="UP001056120">
    <property type="component" value="Linkage Group LG05"/>
</dbReference>
<reference evidence="1 2" key="2">
    <citation type="journal article" date="2022" name="Mol. Ecol. Resour.">
        <title>The genomes of chicory, endive, great burdock and yacon provide insights into Asteraceae paleo-polyploidization history and plant inulin production.</title>
        <authorList>
            <person name="Fan W."/>
            <person name="Wang S."/>
            <person name="Wang H."/>
            <person name="Wang A."/>
            <person name="Jiang F."/>
            <person name="Liu H."/>
            <person name="Zhao H."/>
            <person name="Xu D."/>
            <person name="Zhang Y."/>
        </authorList>
    </citation>
    <scope>NUCLEOTIDE SEQUENCE [LARGE SCALE GENOMIC DNA]</scope>
    <source>
        <strain evidence="2">cv. Yunnan</strain>
        <tissue evidence="1">Leaves</tissue>
    </source>
</reference>
<reference evidence="2" key="1">
    <citation type="journal article" date="2022" name="Mol. Ecol. Resour.">
        <title>The genomes of chicory, endive, great burdock and yacon provide insights into Asteraceae palaeo-polyploidization history and plant inulin production.</title>
        <authorList>
            <person name="Fan W."/>
            <person name="Wang S."/>
            <person name="Wang H."/>
            <person name="Wang A."/>
            <person name="Jiang F."/>
            <person name="Liu H."/>
            <person name="Zhao H."/>
            <person name="Xu D."/>
            <person name="Zhang Y."/>
        </authorList>
    </citation>
    <scope>NUCLEOTIDE SEQUENCE [LARGE SCALE GENOMIC DNA]</scope>
    <source>
        <strain evidence="2">cv. Yunnan</strain>
    </source>
</reference>
<name>A0ACB9J5A7_9ASTR</name>
<keyword evidence="2" id="KW-1185">Reference proteome</keyword>
<evidence type="ECO:0000313" key="2">
    <source>
        <dbReference type="Proteomes" id="UP001056120"/>
    </source>
</evidence>
<dbReference type="EMBL" id="CM042022">
    <property type="protein sequence ID" value="KAI3815297.1"/>
    <property type="molecule type" value="Genomic_DNA"/>
</dbReference>
<proteinExistence type="predicted"/>
<comment type="caution">
    <text evidence="1">The sequence shown here is derived from an EMBL/GenBank/DDBJ whole genome shotgun (WGS) entry which is preliminary data.</text>
</comment>
<accession>A0ACB9J5A7</accession>
<sequence length="198" mass="22436">MGTSLGLVGRNGKQHSSGGWLKLSVMPCQFSFKEDRSSLESFVRKPLWILQLGVSSRALDQIKLGKLMGREEEFVVASRKPNILDELEIPLGRQYLLLPYVWKLHKWNDGTHYAVVYYGIAGVTFWLIRSYTVYVDQCESLKISQTVIENEVFELQRGEFGKGIDESIRGRALEECVAREVDVASHSGIDAIDDGYFI</sequence>
<evidence type="ECO:0000313" key="1">
    <source>
        <dbReference type="EMBL" id="KAI3815297.1"/>
    </source>
</evidence>
<gene>
    <name evidence="1" type="ORF">L1987_14959</name>
</gene>